<dbReference type="PANTHER" id="PTHR45138">
    <property type="entry name" value="REGULATORY COMPONENTS OF SENSORY TRANSDUCTION SYSTEM"/>
    <property type="match status" value="1"/>
</dbReference>
<dbReference type="PROSITE" id="PS50887">
    <property type="entry name" value="GGDEF"/>
    <property type="match status" value="1"/>
</dbReference>
<feature type="transmembrane region" description="Helical" evidence="3">
    <location>
        <begin position="6"/>
        <end position="27"/>
    </location>
</feature>
<dbReference type="RefSeq" id="WP_133608412.1">
    <property type="nucleotide sequence ID" value="NZ_SNXW01000004.1"/>
</dbReference>
<keyword evidence="3" id="KW-1133">Transmembrane helix</keyword>
<reference evidence="5 6" key="1">
    <citation type="submission" date="2019-03" db="EMBL/GenBank/DDBJ databases">
        <title>Genomic Encyclopedia of Type Strains, Phase IV (KMG-IV): sequencing the most valuable type-strain genomes for metagenomic binning, comparative biology and taxonomic classification.</title>
        <authorList>
            <person name="Goeker M."/>
        </authorList>
    </citation>
    <scope>NUCLEOTIDE SEQUENCE [LARGE SCALE GENOMIC DNA]</scope>
    <source>
        <strain evidence="5 6">DSM 11901</strain>
    </source>
</reference>
<protein>
    <recommendedName>
        <fullName evidence="1">diguanylate cyclase</fullName>
        <ecNumber evidence="1">2.7.7.65</ecNumber>
    </recommendedName>
</protein>
<evidence type="ECO:0000313" key="5">
    <source>
        <dbReference type="EMBL" id="TDP83712.1"/>
    </source>
</evidence>
<keyword evidence="3" id="KW-0472">Membrane</keyword>
<dbReference type="EMBL" id="SNXW01000004">
    <property type="protein sequence ID" value="TDP83712.1"/>
    <property type="molecule type" value="Genomic_DNA"/>
</dbReference>
<dbReference type="CDD" id="cd01949">
    <property type="entry name" value="GGDEF"/>
    <property type="match status" value="1"/>
</dbReference>
<evidence type="ECO:0000256" key="3">
    <source>
        <dbReference type="SAM" id="Phobius"/>
    </source>
</evidence>
<dbReference type="Proteomes" id="UP000294593">
    <property type="component" value="Unassembled WGS sequence"/>
</dbReference>
<comment type="catalytic activity">
    <reaction evidence="2">
        <text>2 GTP = 3',3'-c-di-GMP + 2 diphosphate</text>
        <dbReference type="Rhea" id="RHEA:24898"/>
        <dbReference type="ChEBI" id="CHEBI:33019"/>
        <dbReference type="ChEBI" id="CHEBI:37565"/>
        <dbReference type="ChEBI" id="CHEBI:58805"/>
        <dbReference type="EC" id="2.7.7.65"/>
    </reaction>
</comment>
<evidence type="ECO:0000256" key="1">
    <source>
        <dbReference type="ARBA" id="ARBA00012528"/>
    </source>
</evidence>
<dbReference type="SUPFAM" id="SSF55073">
    <property type="entry name" value="Nucleotide cyclase"/>
    <property type="match status" value="1"/>
</dbReference>
<evidence type="ECO:0000259" key="4">
    <source>
        <dbReference type="PROSITE" id="PS50887"/>
    </source>
</evidence>
<feature type="domain" description="GGDEF" evidence="4">
    <location>
        <begin position="263"/>
        <end position="395"/>
    </location>
</feature>
<dbReference type="InterPro" id="IPR029787">
    <property type="entry name" value="Nucleotide_cyclase"/>
</dbReference>
<feature type="transmembrane region" description="Helical" evidence="3">
    <location>
        <begin position="39"/>
        <end position="60"/>
    </location>
</feature>
<feature type="transmembrane region" description="Helical" evidence="3">
    <location>
        <begin position="118"/>
        <end position="142"/>
    </location>
</feature>
<keyword evidence="3" id="KW-0812">Transmembrane</keyword>
<dbReference type="InterPro" id="IPR050469">
    <property type="entry name" value="Diguanylate_Cyclase"/>
</dbReference>
<dbReference type="InterPro" id="IPR043128">
    <property type="entry name" value="Rev_trsase/Diguanyl_cyclase"/>
</dbReference>
<dbReference type="InterPro" id="IPR000160">
    <property type="entry name" value="GGDEF_dom"/>
</dbReference>
<dbReference type="OrthoDB" id="9813903at2"/>
<feature type="transmembrane region" description="Helical" evidence="3">
    <location>
        <begin position="95"/>
        <end position="112"/>
    </location>
</feature>
<dbReference type="PANTHER" id="PTHR45138:SF9">
    <property type="entry name" value="DIGUANYLATE CYCLASE DGCM-RELATED"/>
    <property type="match status" value="1"/>
</dbReference>
<dbReference type="SMART" id="SM00267">
    <property type="entry name" value="GGDEF"/>
    <property type="match status" value="1"/>
</dbReference>
<dbReference type="GO" id="GO:0052621">
    <property type="term" value="F:diguanylate cyclase activity"/>
    <property type="evidence" value="ECO:0007669"/>
    <property type="project" value="UniProtKB-EC"/>
</dbReference>
<dbReference type="FunFam" id="3.30.70.270:FF:000001">
    <property type="entry name" value="Diguanylate cyclase domain protein"/>
    <property type="match status" value="1"/>
</dbReference>
<name>A0A4R6RC74_9BURK</name>
<accession>A0A4R6RC74</accession>
<dbReference type="Pfam" id="PF00990">
    <property type="entry name" value="GGDEF"/>
    <property type="match status" value="1"/>
</dbReference>
<dbReference type="NCBIfam" id="TIGR00254">
    <property type="entry name" value="GGDEF"/>
    <property type="match status" value="1"/>
</dbReference>
<keyword evidence="6" id="KW-1185">Reference proteome</keyword>
<dbReference type="EC" id="2.7.7.65" evidence="1"/>
<dbReference type="AlphaFoldDB" id="A0A4R6RC74"/>
<feature type="transmembrane region" description="Helical" evidence="3">
    <location>
        <begin position="192"/>
        <end position="215"/>
    </location>
</feature>
<dbReference type="Gene3D" id="3.30.70.270">
    <property type="match status" value="1"/>
</dbReference>
<sequence>MASIDVFTCYTLAGAGSLFGLGLISLVRAESPRVRRALWLYRLAFLCLAGFLWVGTLPVAQRAQGMHAMIGVAAIGASLLAWGFRQLNGQRTPPVLGVALTLGLGSVLWWAGAATSDATFAVVEASVMSFIAVGTLIDQGVLLRRATVRRGGELALLLVAGLFSLDWVLILWHTLHWVGPYPDHLLFAPDWLLPASAVGVGLLPLSVASVVFAIVNDRLNQQLRERALRDDLTGTLSRRGLREHGERMLAGQLAGPSAVRRDTGIAALMMDVDHFKAINDRHGHQVGDEVLRHLSGVMTEHLRDDALLARYGGEEFTVLLPVRSRHDAETVAERLRQAIEAQPCDSRVGRIRVTVSIGVAFHQTAHSLDEVLSRADTRLYEAKQAGRNRVICEPLAA</sequence>
<evidence type="ECO:0000313" key="6">
    <source>
        <dbReference type="Proteomes" id="UP000294593"/>
    </source>
</evidence>
<organism evidence="5 6">
    <name type="scientific">Aquabacterium commune</name>
    <dbReference type="NCBI Taxonomy" id="70586"/>
    <lineage>
        <taxon>Bacteria</taxon>
        <taxon>Pseudomonadati</taxon>
        <taxon>Pseudomonadota</taxon>
        <taxon>Betaproteobacteria</taxon>
        <taxon>Burkholderiales</taxon>
        <taxon>Aquabacterium</taxon>
    </lineage>
</organism>
<proteinExistence type="predicted"/>
<comment type="caution">
    <text evidence="5">The sequence shown here is derived from an EMBL/GenBank/DDBJ whole genome shotgun (WGS) entry which is preliminary data.</text>
</comment>
<gene>
    <name evidence="5" type="ORF">EV672_10490</name>
</gene>
<feature type="transmembrane region" description="Helical" evidence="3">
    <location>
        <begin position="154"/>
        <end position="172"/>
    </location>
</feature>
<evidence type="ECO:0000256" key="2">
    <source>
        <dbReference type="ARBA" id="ARBA00034247"/>
    </source>
</evidence>
<feature type="transmembrane region" description="Helical" evidence="3">
    <location>
        <begin position="66"/>
        <end position="83"/>
    </location>
</feature>